<organism evidence="2 3">
    <name type="scientific">Acer saccharum</name>
    <name type="common">Sugar maple</name>
    <dbReference type="NCBI Taxonomy" id="4024"/>
    <lineage>
        <taxon>Eukaryota</taxon>
        <taxon>Viridiplantae</taxon>
        <taxon>Streptophyta</taxon>
        <taxon>Embryophyta</taxon>
        <taxon>Tracheophyta</taxon>
        <taxon>Spermatophyta</taxon>
        <taxon>Magnoliopsida</taxon>
        <taxon>eudicotyledons</taxon>
        <taxon>Gunneridae</taxon>
        <taxon>Pentapetalae</taxon>
        <taxon>rosids</taxon>
        <taxon>malvids</taxon>
        <taxon>Sapindales</taxon>
        <taxon>Sapindaceae</taxon>
        <taxon>Hippocastanoideae</taxon>
        <taxon>Acereae</taxon>
        <taxon>Acer</taxon>
    </lineage>
</organism>
<name>A0AA39SV02_ACESA</name>
<feature type="compositionally biased region" description="Acidic residues" evidence="1">
    <location>
        <begin position="99"/>
        <end position="110"/>
    </location>
</feature>
<reference evidence="2" key="2">
    <citation type="submission" date="2023-06" db="EMBL/GenBank/DDBJ databases">
        <authorList>
            <person name="Swenson N.G."/>
            <person name="Wegrzyn J.L."/>
            <person name="Mcevoy S.L."/>
        </authorList>
    </citation>
    <scope>NUCLEOTIDE SEQUENCE</scope>
    <source>
        <strain evidence="2">NS2018</strain>
        <tissue evidence="2">Leaf</tissue>
    </source>
</reference>
<proteinExistence type="predicted"/>
<feature type="region of interest" description="Disordered" evidence="1">
    <location>
        <begin position="99"/>
        <end position="132"/>
    </location>
</feature>
<evidence type="ECO:0000313" key="2">
    <source>
        <dbReference type="EMBL" id="KAK0600232.1"/>
    </source>
</evidence>
<feature type="region of interest" description="Disordered" evidence="1">
    <location>
        <begin position="39"/>
        <end position="63"/>
    </location>
</feature>
<reference evidence="2" key="1">
    <citation type="journal article" date="2022" name="Plant J.">
        <title>Strategies of tolerance reflected in two North American maple genomes.</title>
        <authorList>
            <person name="McEvoy S.L."/>
            <person name="Sezen U.U."/>
            <person name="Trouern-Trend A."/>
            <person name="McMahon S.M."/>
            <person name="Schaberg P.G."/>
            <person name="Yang J."/>
            <person name="Wegrzyn J.L."/>
            <person name="Swenson N.G."/>
        </authorList>
    </citation>
    <scope>NUCLEOTIDE SEQUENCE</scope>
    <source>
        <strain evidence="2">NS2018</strain>
    </source>
</reference>
<comment type="caution">
    <text evidence="2">The sequence shown here is derived from an EMBL/GenBank/DDBJ whole genome shotgun (WGS) entry which is preliminary data.</text>
</comment>
<sequence length="132" mass="15455">MAEMTEQPWQQRLQEELKTLDMIVFRGIDRLQGIITETKKELKESPHQNQKRPQDIPIKRLTPAEMAARREKGLCYSCDEVYKFGHQCTKRQIFMFKEEEESNEVEEENTEIVVDSGGKLIEVPDPEDSATR</sequence>
<dbReference type="AlphaFoldDB" id="A0AA39SV02"/>
<evidence type="ECO:0000313" key="3">
    <source>
        <dbReference type="Proteomes" id="UP001168877"/>
    </source>
</evidence>
<evidence type="ECO:0000256" key="1">
    <source>
        <dbReference type="SAM" id="MobiDB-lite"/>
    </source>
</evidence>
<gene>
    <name evidence="2" type="ORF">LWI29_012918</name>
</gene>
<protein>
    <submittedName>
        <fullName evidence="2">Uncharacterized protein</fullName>
    </submittedName>
</protein>
<dbReference type="EMBL" id="JAUESC010000003">
    <property type="protein sequence ID" value="KAK0600232.1"/>
    <property type="molecule type" value="Genomic_DNA"/>
</dbReference>
<feature type="compositionally biased region" description="Basic and acidic residues" evidence="1">
    <location>
        <begin position="39"/>
        <end position="58"/>
    </location>
</feature>
<dbReference type="Proteomes" id="UP001168877">
    <property type="component" value="Unassembled WGS sequence"/>
</dbReference>
<accession>A0AA39SV02</accession>
<keyword evidence="3" id="KW-1185">Reference proteome</keyword>